<protein>
    <recommendedName>
        <fullName evidence="8">Peptidase M48 domain-containing protein</fullName>
    </recommendedName>
</protein>
<keyword evidence="4 6" id="KW-0862">Zinc</keyword>
<evidence type="ECO:0000256" key="4">
    <source>
        <dbReference type="ARBA" id="ARBA00022833"/>
    </source>
</evidence>
<evidence type="ECO:0000256" key="2">
    <source>
        <dbReference type="ARBA" id="ARBA00022723"/>
    </source>
</evidence>
<dbReference type="AlphaFoldDB" id="A0A8J2YET4"/>
<keyword evidence="10" id="KW-1185">Reference proteome</keyword>
<comment type="cofactor">
    <cofactor evidence="6">
        <name>Zn(2+)</name>
        <dbReference type="ChEBI" id="CHEBI:29105"/>
    </cofactor>
    <text evidence="6">Binds 1 zinc ion per subunit.</text>
</comment>
<comment type="caution">
    <text evidence="9">The sequence shown here is derived from an EMBL/GenBank/DDBJ whole genome shotgun (WGS) entry which is preliminary data.</text>
</comment>
<dbReference type="GO" id="GO:0004222">
    <property type="term" value="F:metalloendopeptidase activity"/>
    <property type="evidence" value="ECO:0007669"/>
    <property type="project" value="InterPro"/>
</dbReference>
<feature type="transmembrane region" description="Helical" evidence="7">
    <location>
        <begin position="195"/>
        <end position="213"/>
    </location>
</feature>
<name>A0A8J2YET4_9BACL</name>
<dbReference type="EMBL" id="BMIR01000001">
    <property type="protein sequence ID" value="GGE26755.1"/>
    <property type="molecule type" value="Genomic_DNA"/>
</dbReference>
<dbReference type="RefSeq" id="WP_188687848.1">
    <property type="nucleotide sequence ID" value="NZ_BMIR01000001.1"/>
</dbReference>
<dbReference type="InterPro" id="IPR001915">
    <property type="entry name" value="Peptidase_M48"/>
</dbReference>
<dbReference type="GO" id="GO:0046872">
    <property type="term" value="F:metal ion binding"/>
    <property type="evidence" value="ECO:0007669"/>
    <property type="project" value="UniProtKB-KW"/>
</dbReference>
<evidence type="ECO:0000313" key="10">
    <source>
        <dbReference type="Proteomes" id="UP000628775"/>
    </source>
</evidence>
<dbReference type="Gene3D" id="3.30.2010.10">
    <property type="entry name" value="Metalloproteases ('zincins'), catalytic domain"/>
    <property type="match status" value="1"/>
</dbReference>
<keyword evidence="5 6" id="KW-0482">Metalloprotease</keyword>
<keyword evidence="7" id="KW-1133">Transmembrane helix</keyword>
<keyword evidence="7" id="KW-0812">Transmembrane</keyword>
<reference evidence="9" key="2">
    <citation type="submission" date="2020-09" db="EMBL/GenBank/DDBJ databases">
        <authorList>
            <person name="Sun Q."/>
            <person name="Zhou Y."/>
        </authorList>
    </citation>
    <scope>NUCLEOTIDE SEQUENCE</scope>
    <source>
        <strain evidence="9">CGMCC 1.15371</strain>
    </source>
</reference>
<accession>A0A8J2YET4</accession>
<organism evidence="9 10">
    <name type="scientific">Pullulanibacillus camelliae</name>
    <dbReference type="NCBI Taxonomy" id="1707096"/>
    <lineage>
        <taxon>Bacteria</taxon>
        <taxon>Bacillati</taxon>
        <taxon>Bacillota</taxon>
        <taxon>Bacilli</taxon>
        <taxon>Bacillales</taxon>
        <taxon>Sporolactobacillaceae</taxon>
        <taxon>Pullulanibacillus</taxon>
    </lineage>
</organism>
<evidence type="ECO:0000313" key="9">
    <source>
        <dbReference type="EMBL" id="GGE26755.1"/>
    </source>
</evidence>
<evidence type="ECO:0000259" key="8">
    <source>
        <dbReference type="Pfam" id="PF01435"/>
    </source>
</evidence>
<sequence>MALLWKLILFLGPAIEKVKKKERIIIFHWFEQLSTFEATIWVICTGLVDVFYVIGLKSYIHRVSNKLASIERTLKHVRIWNERVYLMLFLLVSFLIATIIMAQVHPLFWDIPYESLFDILSIFFVFWAVGLLNKMILFTTRRRLRGKPLKRREAFVEALPFLGLFFIPIEGITALFELADNGVFGYFFRGDLGEIILYFIVLFLIFCCLPLLITKLFKTKPLTDSDLTHRLHLLVEQAGVKRVKLYSLRLRGRRTANALVTGVRTKRILISEDLLTHLNARQIEAIVAHEIGHIKSFHIIKRFIVILLFFPYFGAIIYLLYRYEVYIQQNLSSALITFIIIAAAVIYGLLLLYVCRFQEQQADLYTLKLGVDYRELSSALLKLARLNHMPIKRKRVLGWVRLHPSIAQRVWALIHSVGGSMQDVEKYEHNEAIE</sequence>
<keyword evidence="2" id="KW-0479">Metal-binding</keyword>
<feature type="transmembrane region" description="Helical" evidence="7">
    <location>
        <begin position="38"/>
        <end position="56"/>
    </location>
</feature>
<evidence type="ECO:0000256" key="3">
    <source>
        <dbReference type="ARBA" id="ARBA00022801"/>
    </source>
</evidence>
<evidence type="ECO:0000256" key="6">
    <source>
        <dbReference type="RuleBase" id="RU003983"/>
    </source>
</evidence>
<dbReference type="GO" id="GO:0006508">
    <property type="term" value="P:proteolysis"/>
    <property type="evidence" value="ECO:0007669"/>
    <property type="project" value="UniProtKB-KW"/>
</dbReference>
<comment type="similarity">
    <text evidence="6">Belongs to the peptidase M48 family.</text>
</comment>
<feature type="transmembrane region" description="Helical" evidence="7">
    <location>
        <begin position="154"/>
        <end position="175"/>
    </location>
</feature>
<feature type="transmembrane region" description="Helical" evidence="7">
    <location>
        <begin position="84"/>
        <end position="104"/>
    </location>
</feature>
<feature type="domain" description="Peptidase M48" evidence="8">
    <location>
        <begin position="222"/>
        <end position="413"/>
    </location>
</feature>
<evidence type="ECO:0000256" key="5">
    <source>
        <dbReference type="ARBA" id="ARBA00023049"/>
    </source>
</evidence>
<feature type="transmembrane region" description="Helical" evidence="7">
    <location>
        <begin position="303"/>
        <end position="321"/>
    </location>
</feature>
<evidence type="ECO:0000256" key="7">
    <source>
        <dbReference type="SAM" id="Phobius"/>
    </source>
</evidence>
<dbReference type="Proteomes" id="UP000628775">
    <property type="component" value="Unassembled WGS sequence"/>
</dbReference>
<feature type="transmembrane region" description="Helical" evidence="7">
    <location>
        <begin position="333"/>
        <end position="355"/>
    </location>
</feature>
<keyword evidence="3 6" id="KW-0378">Hydrolase</keyword>
<keyword evidence="7" id="KW-0472">Membrane</keyword>
<dbReference type="Pfam" id="PF01435">
    <property type="entry name" value="Peptidase_M48"/>
    <property type="match status" value="1"/>
</dbReference>
<gene>
    <name evidence="9" type="ORF">GCM10011391_01350</name>
</gene>
<dbReference type="PANTHER" id="PTHR10120">
    <property type="entry name" value="CAAX PRENYL PROTEASE 1"/>
    <property type="match status" value="1"/>
</dbReference>
<feature type="transmembrane region" description="Helical" evidence="7">
    <location>
        <begin position="116"/>
        <end position="133"/>
    </location>
</feature>
<reference evidence="9" key="1">
    <citation type="journal article" date="2014" name="Int. J. Syst. Evol. Microbiol.">
        <title>Complete genome sequence of Corynebacterium casei LMG S-19264T (=DSM 44701T), isolated from a smear-ripened cheese.</title>
        <authorList>
            <consortium name="US DOE Joint Genome Institute (JGI-PGF)"/>
            <person name="Walter F."/>
            <person name="Albersmeier A."/>
            <person name="Kalinowski J."/>
            <person name="Ruckert C."/>
        </authorList>
    </citation>
    <scope>NUCLEOTIDE SEQUENCE</scope>
    <source>
        <strain evidence="9">CGMCC 1.15371</strain>
    </source>
</reference>
<keyword evidence="1 6" id="KW-0645">Protease</keyword>
<evidence type="ECO:0000256" key="1">
    <source>
        <dbReference type="ARBA" id="ARBA00022670"/>
    </source>
</evidence>
<proteinExistence type="inferred from homology"/>